<proteinExistence type="predicted"/>
<organism evidence="5 6">
    <name type="scientific">Micavibrio aeruginosavorus</name>
    <dbReference type="NCBI Taxonomy" id="349221"/>
    <lineage>
        <taxon>Bacteria</taxon>
        <taxon>Pseudomonadati</taxon>
        <taxon>Bdellovibrionota</taxon>
        <taxon>Bdellovibrionia</taxon>
        <taxon>Bdellovibrionales</taxon>
        <taxon>Pseudobdellovibrionaceae</taxon>
        <taxon>Micavibrio</taxon>
    </lineage>
</organism>
<evidence type="ECO:0000256" key="1">
    <source>
        <dbReference type="ARBA" id="ARBA00022801"/>
    </source>
</evidence>
<dbReference type="PANTHER" id="PTHR12631">
    <property type="entry name" value="ALPHA-L-IDURONIDASE"/>
    <property type="match status" value="1"/>
</dbReference>
<dbReference type="GO" id="GO:0009341">
    <property type="term" value="C:beta-galactosidase complex"/>
    <property type="evidence" value="ECO:0007669"/>
    <property type="project" value="InterPro"/>
</dbReference>
<keyword evidence="3" id="KW-0732">Signal</keyword>
<dbReference type="Pfam" id="PF02449">
    <property type="entry name" value="Glyco_hydro_42"/>
    <property type="match status" value="1"/>
</dbReference>
<keyword evidence="2" id="KW-0326">Glycosidase</keyword>
<dbReference type="InterPro" id="IPR051923">
    <property type="entry name" value="Glycosyl_Hydrolase_39"/>
</dbReference>
<dbReference type="InterPro" id="IPR017853">
    <property type="entry name" value="GH"/>
</dbReference>
<dbReference type="GO" id="GO:0005975">
    <property type="term" value="P:carbohydrate metabolic process"/>
    <property type="evidence" value="ECO:0007669"/>
    <property type="project" value="InterPro"/>
</dbReference>
<feature type="domain" description="Glycoside hydrolase family 42 N-terminal" evidence="4">
    <location>
        <begin position="57"/>
        <end position="106"/>
    </location>
</feature>
<evidence type="ECO:0000259" key="4">
    <source>
        <dbReference type="Pfam" id="PF02449"/>
    </source>
</evidence>
<dbReference type="Gene3D" id="3.20.20.80">
    <property type="entry name" value="Glycosidases"/>
    <property type="match status" value="1"/>
</dbReference>
<reference evidence="5 6" key="1">
    <citation type="submission" date="2020-07" db="EMBL/GenBank/DDBJ databases">
        <title>Huge and variable diversity of episymbiotic CPR bacteria and DPANN archaea in groundwater ecosystems.</title>
        <authorList>
            <person name="He C.Y."/>
            <person name="Keren R."/>
            <person name="Whittaker M."/>
            <person name="Farag I.F."/>
            <person name="Doudna J."/>
            <person name="Cate J.H.D."/>
            <person name="Banfield J.F."/>
        </authorList>
    </citation>
    <scope>NUCLEOTIDE SEQUENCE [LARGE SCALE GENOMIC DNA]</scope>
    <source>
        <strain evidence="5">NC_groundwater_70_Ag_B-0.1um_54_66</strain>
    </source>
</reference>
<name>A0A7T5R0H5_9BACT</name>
<keyword evidence="1" id="KW-0378">Hydrolase</keyword>
<dbReference type="AlphaFoldDB" id="A0A7T5R0H5"/>
<feature type="chain" id="PRO_5033026544" evidence="3">
    <location>
        <begin position="22"/>
        <end position="483"/>
    </location>
</feature>
<protein>
    <submittedName>
        <fullName evidence="5">Beta-galactosidase</fullName>
    </submittedName>
</protein>
<gene>
    <name evidence="5" type="ORF">HYS17_06835</name>
</gene>
<dbReference type="EMBL" id="CP066681">
    <property type="protein sequence ID" value="QQG35273.1"/>
    <property type="molecule type" value="Genomic_DNA"/>
</dbReference>
<dbReference type="GO" id="GO:0004565">
    <property type="term" value="F:beta-galactosidase activity"/>
    <property type="evidence" value="ECO:0007669"/>
    <property type="project" value="InterPro"/>
</dbReference>
<dbReference type="InterPro" id="IPR013529">
    <property type="entry name" value="Glyco_hydro_42_N"/>
</dbReference>
<dbReference type="SUPFAM" id="SSF51445">
    <property type="entry name" value="(Trans)glycosidases"/>
    <property type="match status" value="1"/>
</dbReference>
<feature type="signal peptide" evidence="3">
    <location>
        <begin position="1"/>
        <end position="21"/>
    </location>
</feature>
<dbReference type="Proteomes" id="UP000595362">
    <property type="component" value="Chromosome"/>
</dbReference>
<sequence length="483" mass="53975">MRIMKVIPFCMMILNLGIGHAAIADTLVVAEPKSIDNLPSVLSDRLGLAFPGKDKRHYAALEEAGLGVVRLGVSWADREPKQGKYDWIDLDRQIVALQNRGIKPFLTLYPDAPWGVRDLNSPVKNKRPKDIKAWQIFVGNLVERYDGDGQQDAPGLKTRVLYYQVANEWISNQNRSGGWNGTADELINFVNVSYDAVKRADSGALFVLGGIAAFNLDIMSMLKGISHYPAHQKFSAESSITISSYMLDSPSYKTMQNDVYKVLELSKYDYADVHLYGETRRNQYRIEAIRQHTNRPLLSSECGGPSLDYRDSYKSSEHFTAVFDWNLSSLSHNLVFCLWFQLGESQGSTWGNRKVALFDTAQEPKPGFHAYHFLSHMLQGVDKVDYIREGVYKLTYQSGDTLVVAWNGSAAINSATAEISVESLNGFLNIDNKGNSENTLQVVRITDVEQGLYSIENVTGNFSLILKDVPVIVGKVIPKTLAQ</sequence>
<evidence type="ECO:0000313" key="5">
    <source>
        <dbReference type="EMBL" id="QQG35273.1"/>
    </source>
</evidence>
<evidence type="ECO:0000313" key="6">
    <source>
        <dbReference type="Proteomes" id="UP000595362"/>
    </source>
</evidence>
<dbReference type="PANTHER" id="PTHR12631:SF10">
    <property type="entry name" value="BETA-XYLOSIDASE-LIKE PROTEIN-RELATED"/>
    <property type="match status" value="1"/>
</dbReference>
<accession>A0A7T5R0H5</accession>
<evidence type="ECO:0000256" key="2">
    <source>
        <dbReference type="ARBA" id="ARBA00023295"/>
    </source>
</evidence>
<evidence type="ECO:0000256" key="3">
    <source>
        <dbReference type="SAM" id="SignalP"/>
    </source>
</evidence>